<evidence type="ECO:0000313" key="1">
    <source>
        <dbReference type="EMBL" id="KAJ9119349.1"/>
    </source>
</evidence>
<proteinExistence type="predicted"/>
<organism evidence="1 2">
    <name type="scientific">Naganishia onofrii</name>
    <dbReference type="NCBI Taxonomy" id="1851511"/>
    <lineage>
        <taxon>Eukaryota</taxon>
        <taxon>Fungi</taxon>
        <taxon>Dikarya</taxon>
        <taxon>Basidiomycota</taxon>
        <taxon>Agaricomycotina</taxon>
        <taxon>Tremellomycetes</taxon>
        <taxon>Filobasidiales</taxon>
        <taxon>Filobasidiaceae</taxon>
        <taxon>Naganishia</taxon>
    </lineage>
</organism>
<gene>
    <name evidence="1" type="ORF">QFC24_005820</name>
</gene>
<protein>
    <submittedName>
        <fullName evidence="1">Uncharacterized protein</fullName>
    </submittedName>
</protein>
<accession>A0ACC2X5P4</accession>
<dbReference type="Proteomes" id="UP001234202">
    <property type="component" value="Unassembled WGS sequence"/>
</dbReference>
<reference evidence="1" key="1">
    <citation type="submission" date="2023-04" db="EMBL/GenBank/DDBJ databases">
        <title>Draft Genome sequencing of Naganishia species isolated from polar environments using Oxford Nanopore Technology.</title>
        <authorList>
            <person name="Leo P."/>
            <person name="Venkateswaran K."/>
        </authorList>
    </citation>
    <scope>NUCLEOTIDE SEQUENCE</scope>
    <source>
        <strain evidence="1">DBVPG 5303</strain>
    </source>
</reference>
<dbReference type="EMBL" id="JASBWV010000025">
    <property type="protein sequence ID" value="KAJ9119349.1"/>
    <property type="molecule type" value="Genomic_DNA"/>
</dbReference>
<name>A0ACC2X5P4_9TREE</name>
<keyword evidence="2" id="KW-1185">Reference proteome</keyword>
<evidence type="ECO:0000313" key="2">
    <source>
        <dbReference type="Proteomes" id="UP001234202"/>
    </source>
</evidence>
<sequence length="1174" mass="127443">MPPRKKGGAKASAAAAKRAGKQAAASPRHEASVTDAAVNPEAAERAAEPPVIQAEAAEDDIAEPKPQVDVSQVQPSATSDVDTAPMEEDASEPIREEVDSLTPLSQARRRLNTPPDAEDSDSNMEQSHEMQIQPQTEIKQGPTVTYPESDTEEAPGQDQNAELISHSEERLEEIEDEAEIEANDAMDTPFSTEKIRHTSPISARVLQNVRALKEEILNGGGNMSGIGILARFTLDQVQDNADEDMPDVQEDAAVVETSVQSLVSGNAASSSKTVENPIKHVPALDPSKRNNHSQGNFADRATEPWPRSDARSKRDQRESSEGAQGSNSADYRLPKRPRNDSPVPDWRDRKSDQDRLPGRFASSIGSQAGPVRDNDQGARAGRRERFSDQSSQLPPRLASGNAQREERRDTARDNARSFTTDRRPTGAFQDPSRPPPPPPPASQQPRPPPPPTSQRPRDSNGPPFFPPPAQYSAAAPPPPPAFVPSAHSFGSNASLSAGPKRPQDSTFPSSSGPHSSPYSSRFNAGFDRENGSQQLLKSLPNSAPGSTERRGFQDRLPPVSGARPPVTNRARDEPDLPSSKPPLPSLTAANLGANARHDDVPARPAGIAVSRASDDGRSNISEARRLMLEGPGTAGPPGRRVPPGSAALRAELEARQQARGTPRYRYVGHIDVERGVLEIPAGVHEDLTRRQPHSRFSPDPHSAKGPSFNASSSVTGRPPVDPKPYSAPNAAIRSQDPHCPPFSGPNNSGVPPMRNGRDDDFNPRRDPPSRSGKSGPAYGGGPAGSRSMDFSPPLNSRGLINREIDRRPAIVPPVRQNYDDQIRARPPPYSGDRGIERPYSAFPHGGARHISMQEDLRQVILGLTLAPESYLSRHDSHRGASPPVSRFSTSSLVEQELAAMKQKIADLERLRALELSVYGGASQVAPSHRQVSPPRLDQSPRYIPMRDRVPPGDIRDQHVRDIRHVGNFQDGQDARDSRNNGNIRDTRPDIRVNGNHRNVQESRSLQDEAGYRPAHIQQTPSHGASYDDRGGPQPASGFSARDLGFRGNAPEQRNQQPIAQFDNLNRSTGTARNGPSSFMPGEHDRTAARFPSQNIAGPPRDSRRMDGHFERNQRGDFQRQDNVPSSSFNGRHAAPALDHGRAQANAIAVPNGIIPARPNGPPPRMDQQPQRGRR</sequence>
<comment type="caution">
    <text evidence="1">The sequence shown here is derived from an EMBL/GenBank/DDBJ whole genome shotgun (WGS) entry which is preliminary data.</text>
</comment>